<evidence type="ECO:0000313" key="8">
    <source>
        <dbReference type="Proteomes" id="UP000280726"/>
    </source>
</evidence>
<evidence type="ECO:0000259" key="5">
    <source>
        <dbReference type="Pfam" id="PF07992"/>
    </source>
</evidence>
<dbReference type="PRINTS" id="PR00411">
    <property type="entry name" value="PNDRDTASEI"/>
</dbReference>
<dbReference type="AlphaFoldDB" id="A0A3N4Z2X2"/>
<name>A0A3N4Z2X2_9MICO</name>
<keyword evidence="8" id="KW-1185">Reference proteome</keyword>
<evidence type="ECO:0000256" key="1">
    <source>
        <dbReference type="ARBA" id="ARBA00001974"/>
    </source>
</evidence>
<dbReference type="InterPro" id="IPR036188">
    <property type="entry name" value="FAD/NAD-bd_sf"/>
</dbReference>
<dbReference type="InterPro" id="IPR016156">
    <property type="entry name" value="FAD/NAD-linked_Rdtase_dimer_sf"/>
</dbReference>
<evidence type="ECO:0000313" key="7">
    <source>
        <dbReference type="EMBL" id="RPF25986.1"/>
    </source>
</evidence>
<dbReference type="PANTHER" id="PTHR43557:SF2">
    <property type="entry name" value="RIESKE DOMAIN-CONTAINING PROTEIN-RELATED"/>
    <property type="match status" value="1"/>
</dbReference>
<comment type="caution">
    <text evidence="7">The sequence shown here is derived from an EMBL/GenBank/DDBJ whole genome shotgun (WGS) entry which is preliminary data.</text>
</comment>
<comment type="cofactor">
    <cofactor evidence="1">
        <name>FAD</name>
        <dbReference type="ChEBI" id="CHEBI:57692"/>
    </cofactor>
</comment>
<dbReference type="PRINTS" id="PR00368">
    <property type="entry name" value="FADPNR"/>
</dbReference>
<dbReference type="EMBL" id="RKRA01000001">
    <property type="protein sequence ID" value="RPF25986.1"/>
    <property type="molecule type" value="Genomic_DNA"/>
</dbReference>
<proteinExistence type="predicted"/>
<keyword evidence="2" id="KW-0285">Flavoprotein</keyword>
<sequence>MDTIAIIGAGLTAASAAGALREDGFDGRVVVVGTEPHLPYQRPPLSKGYLLGAVRLDEAAVHPAPWYAEHHVDLRLGVTATAIDLDRRTVVTDRGTLRYDRLLIATGARPRRLPLVDDSGAPATTLRTIEDSRRIKAELRPGRRIVVVGGGWIGLEVAAAARAAGAQVTVLEAGPLPLVRPLGPEVAELFRALHVEHGVDLRTGVVVTSVRHDGGEAVVTLLDGTTLRADLLVVGIGAVPDVGLAEAAGLRTDDGVVVDEHLRTSHRDVYAAGDVAQAYHPLLGRHVRVEHWDNALRQGRAAARSMLGASEPYARLPYFFTDQYDVGIEYVGSVGPDGYDELVLRGDVRDRRFSAFWVKEGRVLAGMHANERGAMRWIRTIVTVGQVDLSGLRDRRVELSTLAA</sequence>
<dbReference type="RefSeq" id="WP_211338694.1">
    <property type="nucleotide sequence ID" value="NZ_RKRA01000001.1"/>
</dbReference>
<evidence type="ECO:0000256" key="4">
    <source>
        <dbReference type="ARBA" id="ARBA00023002"/>
    </source>
</evidence>
<dbReference type="Gene3D" id="3.50.50.60">
    <property type="entry name" value="FAD/NAD(P)-binding domain"/>
    <property type="match status" value="2"/>
</dbReference>
<gene>
    <name evidence="7" type="ORF">EDD32_0400</name>
</gene>
<dbReference type="PANTHER" id="PTHR43557">
    <property type="entry name" value="APOPTOSIS-INDUCING FACTOR 1"/>
    <property type="match status" value="1"/>
</dbReference>
<keyword evidence="3" id="KW-0274">FAD</keyword>
<organism evidence="7 8">
    <name type="scientific">Georgenia muralis</name>
    <dbReference type="NCBI Taxonomy" id="154117"/>
    <lineage>
        <taxon>Bacteria</taxon>
        <taxon>Bacillati</taxon>
        <taxon>Actinomycetota</taxon>
        <taxon>Actinomycetes</taxon>
        <taxon>Micrococcales</taxon>
        <taxon>Bogoriellaceae</taxon>
        <taxon>Georgenia</taxon>
    </lineage>
</organism>
<dbReference type="SUPFAM" id="SSF51905">
    <property type="entry name" value="FAD/NAD(P)-binding domain"/>
    <property type="match status" value="1"/>
</dbReference>
<feature type="domain" description="Reductase C-terminal" evidence="6">
    <location>
        <begin position="318"/>
        <end position="402"/>
    </location>
</feature>
<evidence type="ECO:0000259" key="6">
    <source>
        <dbReference type="Pfam" id="PF14759"/>
    </source>
</evidence>
<dbReference type="GO" id="GO:0016651">
    <property type="term" value="F:oxidoreductase activity, acting on NAD(P)H"/>
    <property type="evidence" value="ECO:0007669"/>
    <property type="project" value="TreeGrafter"/>
</dbReference>
<dbReference type="Pfam" id="PF07992">
    <property type="entry name" value="Pyr_redox_2"/>
    <property type="match status" value="1"/>
</dbReference>
<dbReference type="SUPFAM" id="SSF55424">
    <property type="entry name" value="FAD/NAD-linked reductases, dimerisation (C-terminal) domain"/>
    <property type="match status" value="1"/>
</dbReference>
<dbReference type="InterPro" id="IPR028202">
    <property type="entry name" value="Reductase_C"/>
</dbReference>
<dbReference type="Pfam" id="PF14759">
    <property type="entry name" value="Reductase_C"/>
    <property type="match status" value="1"/>
</dbReference>
<reference evidence="7 8" key="1">
    <citation type="submission" date="2018-11" db="EMBL/GenBank/DDBJ databases">
        <title>Sequencing the genomes of 1000 actinobacteria strains.</title>
        <authorList>
            <person name="Klenk H.-P."/>
        </authorList>
    </citation>
    <scope>NUCLEOTIDE SEQUENCE [LARGE SCALE GENOMIC DNA]</scope>
    <source>
        <strain evidence="7 8">DSM 14418</strain>
    </source>
</reference>
<dbReference type="InterPro" id="IPR023753">
    <property type="entry name" value="FAD/NAD-binding_dom"/>
</dbReference>
<dbReference type="InterPro" id="IPR050446">
    <property type="entry name" value="FAD-oxidoreductase/Apoptosis"/>
</dbReference>
<evidence type="ECO:0000256" key="2">
    <source>
        <dbReference type="ARBA" id="ARBA00022630"/>
    </source>
</evidence>
<dbReference type="GO" id="GO:0005737">
    <property type="term" value="C:cytoplasm"/>
    <property type="evidence" value="ECO:0007669"/>
    <property type="project" value="TreeGrafter"/>
</dbReference>
<protein>
    <submittedName>
        <fullName evidence="7">NAD/ferredoxin-dependent reductase-like protein</fullName>
    </submittedName>
</protein>
<evidence type="ECO:0000256" key="3">
    <source>
        <dbReference type="ARBA" id="ARBA00022827"/>
    </source>
</evidence>
<dbReference type="Proteomes" id="UP000280726">
    <property type="component" value="Unassembled WGS sequence"/>
</dbReference>
<dbReference type="Gene3D" id="3.30.390.30">
    <property type="match status" value="1"/>
</dbReference>
<accession>A0A3N4Z2X2</accession>
<feature type="domain" description="FAD/NAD(P)-binding" evidence="5">
    <location>
        <begin position="3"/>
        <end position="299"/>
    </location>
</feature>
<keyword evidence="4" id="KW-0560">Oxidoreductase</keyword>